<reference evidence="1 2" key="1">
    <citation type="submission" date="2024-05" db="EMBL/GenBank/DDBJ databases">
        <authorList>
            <person name="Duchaud E."/>
        </authorList>
    </citation>
    <scope>NUCLEOTIDE SEQUENCE [LARGE SCALE GENOMIC DNA]</scope>
    <source>
        <strain evidence="1">Ena-SAMPLE-TAB-13-05-2024-13:56:06:370-140305</strain>
    </source>
</reference>
<name>A0ABP1F7G3_9FLAO</name>
<dbReference type="EMBL" id="CAXJRC010000012">
    <property type="protein sequence ID" value="CAL2106345.1"/>
    <property type="molecule type" value="Genomic_DNA"/>
</dbReference>
<keyword evidence="2" id="KW-1185">Reference proteome</keyword>
<dbReference type="RefSeq" id="WP_348738110.1">
    <property type="nucleotide sequence ID" value="NZ_CAXJRC010000012.1"/>
</dbReference>
<evidence type="ECO:0000313" key="1">
    <source>
        <dbReference type="EMBL" id="CAL2106345.1"/>
    </source>
</evidence>
<gene>
    <name evidence="1" type="ORF">T190115A13A_200061</name>
</gene>
<proteinExistence type="predicted"/>
<protein>
    <submittedName>
        <fullName evidence="1">Uncharacterized protein</fullName>
    </submittedName>
</protein>
<sequence>MKKILLSILTFICTNYSVQSQLDAGSVMGIPSVTTNINMFSITGAQEGSLLYNTEQKGLFIFNGTTWISTSGTNWLTTGNSGLTSTNFLGTIDDIKMEIRSNNLPILEFGRRETLGLYQNFPDYTDNDQPLVHLNGNGNVAALQFAASGASFYKPMFFTTTNGSFRLKGSTGGTDLFEIGSGGPANDGRLEFIIGDDGAEPIIFKRYDYRNGQFHKELFRVQGSNNTASAKTRFGININTSEVPVDSDYDDSQASFNIANSTLQVEGSISKSILRLNGTGNFTLTEDHFTIILLSNQTIVLPTANTCTGRIYVIKNISGANRTISTYVNQNNANATRINSNRTLWVQSDGVVWQQIFRF</sequence>
<accession>A0ABP1F7G3</accession>
<organism evidence="1 2">
    <name type="scientific">Tenacibaculum vairaonense</name>
    <dbReference type="NCBI Taxonomy" id="3137860"/>
    <lineage>
        <taxon>Bacteria</taxon>
        <taxon>Pseudomonadati</taxon>
        <taxon>Bacteroidota</taxon>
        <taxon>Flavobacteriia</taxon>
        <taxon>Flavobacteriales</taxon>
        <taxon>Flavobacteriaceae</taxon>
        <taxon>Tenacibaculum</taxon>
    </lineage>
</organism>
<dbReference type="Proteomes" id="UP001497602">
    <property type="component" value="Unassembled WGS sequence"/>
</dbReference>
<comment type="caution">
    <text evidence="1">The sequence shown here is derived from an EMBL/GenBank/DDBJ whole genome shotgun (WGS) entry which is preliminary data.</text>
</comment>
<evidence type="ECO:0000313" key="2">
    <source>
        <dbReference type="Proteomes" id="UP001497602"/>
    </source>
</evidence>